<dbReference type="OrthoDB" id="10601988at2759"/>
<reference evidence="2 3" key="1">
    <citation type="journal article" date="2016" name="Mol. Biol. Evol.">
        <title>Comparative Genomics of Early-Diverging Mushroom-Forming Fungi Provides Insights into the Origins of Lignocellulose Decay Capabilities.</title>
        <authorList>
            <person name="Nagy L.G."/>
            <person name="Riley R."/>
            <person name="Tritt A."/>
            <person name="Adam C."/>
            <person name="Daum C."/>
            <person name="Floudas D."/>
            <person name="Sun H."/>
            <person name="Yadav J.S."/>
            <person name="Pangilinan J."/>
            <person name="Larsson K.H."/>
            <person name="Matsuura K."/>
            <person name="Barry K."/>
            <person name="Labutti K."/>
            <person name="Kuo R."/>
            <person name="Ohm R.A."/>
            <person name="Bhattacharya S.S."/>
            <person name="Shirouzu T."/>
            <person name="Yoshinaga Y."/>
            <person name="Martin F.M."/>
            <person name="Grigoriev I.V."/>
            <person name="Hibbett D.S."/>
        </authorList>
    </citation>
    <scope>NUCLEOTIDE SEQUENCE [LARGE SCALE GENOMIC DNA]</scope>
    <source>
        <strain evidence="2 3">HHB12733</strain>
    </source>
</reference>
<feature type="compositionally biased region" description="Acidic residues" evidence="1">
    <location>
        <begin position="238"/>
        <end position="251"/>
    </location>
</feature>
<feature type="region of interest" description="Disordered" evidence="1">
    <location>
        <begin position="505"/>
        <end position="544"/>
    </location>
</feature>
<feature type="compositionally biased region" description="Low complexity" evidence="1">
    <location>
        <begin position="97"/>
        <end position="109"/>
    </location>
</feature>
<keyword evidence="3" id="KW-1185">Reference proteome</keyword>
<sequence>MRRERERRVEQGEEAGERPLAGADDDDDDDDDDEEEEEAEDDDADRQHTASPPLAPAAAPPAAQEDSQWTESSDDEEDRFFAHLSDFSDFSSDFYSGRRASAAAAAAARGGEETESDSTGDDEGMDGVEGSDGSLSSVSRAEAARAGLLDYAAGAGPWRRSRRSKGKGKVPAKPHAPSPATSAKLGKRKRPYTTSDDEKRRKPSKRREKRPKMVLVEDGEGRLVFGGEWERESLSWASEEEEMMELFPSEDELPRARPADAGGEEEGEGEATEPEPERLAFVPLSQPDELLLPLPSLPLLPVLSSELDSEGDGPSEASSEWTGEGETTDEEDVPGLRKEEAEAMLELGLVRSRSAEREREREREMQGVDPMLLSPPALGLQMELAPPAPTLASVIASAAAAAAAPPAPPVLATPTKTPRAVRPLPRPIPQSSSKVVRPHPLPALSTWTTPLKSMIFVVDGTDRAGVSPFARLRWTGAGQKRRRESSSRSEASWYYEGSKRARTAYDEEHGEDLGLEHDPDQENELDPSASSQGELALVRSPESPDALDLDDLLDTSYFLYDESIPSSEAEGEDNEDEGDTAIMRHLTRLDSVPLGQWFRRARAQGAEAGMEMSLSVAAFAMDHEGDDTLLAPDLVGRSMVVVSPIIFPARDAYIPERSPSPVMLDGEAAGPLSSISLRAALSPKKRADKAVKSHKERRRDKKRVLGQKGGGIDVTPKVRNRTHGRPF</sequence>
<feature type="region of interest" description="Disordered" evidence="1">
    <location>
        <begin position="236"/>
        <end position="284"/>
    </location>
</feature>
<dbReference type="STRING" id="1353952.A0A165EYY1"/>
<feature type="compositionally biased region" description="Basic and acidic residues" evidence="1">
    <location>
        <begin position="505"/>
        <end position="520"/>
    </location>
</feature>
<evidence type="ECO:0000256" key="1">
    <source>
        <dbReference type="SAM" id="MobiDB-lite"/>
    </source>
</evidence>
<feature type="compositionally biased region" description="Basic residues" evidence="1">
    <location>
        <begin position="718"/>
        <end position="727"/>
    </location>
</feature>
<feature type="compositionally biased region" description="Basic and acidic residues" evidence="1">
    <location>
        <begin position="353"/>
        <end position="366"/>
    </location>
</feature>
<dbReference type="AlphaFoldDB" id="A0A165EYY1"/>
<gene>
    <name evidence="2" type="ORF">CALCODRAFT_498166</name>
</gene>
<feature type="compositionally biased region" description="Basic residues" evidence="1">
    <location>
        <begin position="694"/>
        <end position="705"/>
    </location>
</feature>
<feature type="region of interest" description="Disordered" evidence="1">
    <location>
        <begin position="97"/>
        <end position="216"/>
    </location>
</feature>
<feature type="compositionally biased region" description="Acidic residues" evidence="1">
    <location>
        <begin position="113"/>
        <end position="126"/>
    </location>
</feature>
<feature type="region of interest" description="Disordered" evidence="1">
    <location>
        <begin position="681"/>
        <end position="727"/>
    </location>
</feature>
<feature type="compositionally biased region" description="Basic and acidic residues" evidence="1">
    <location>
        <begin position="1"/>
        <end position="17"/>
    </location>
</feature>
<feature type="compositionally biased region" description="Acidic residues" evidence="1">
    <location>
        <begin position="23"/>
        <end position="44"/>
    </location>
</feature>
<feature type="compositionally biased region" description="Acidic residues" evidence="1">
    <location>
        <begin position="262"/>
        <end position="274"/>
    </location>
</feature>
<proteinExistence type="predicted"/>
<feature type="region of interest" description="Disordered" evidence="1">
    <location>
        <begin position="1"/>
        <end position="77"/>
    </location>
</feature>
<evidence type="ECO:0000313" key="3">
    <source>
        <dbReference type="Proteomes" id="UP000076842"/>
    </source>
</evidence>
<name>A0A165EYY1_9BASI</name>
<dbReference type="InParanoid" id="A0A165EYY1"/>
<evidence type="ECO:0000313" key="2">
    <source>
        <dbReference type="EMBL" id="KZT55830.1"/>
    </source>
</evidence>
<feature type="compositionally biased region" description="Low complexity" evidence="1">
    <location>
        <begin position="315"/>
        <end position="325"/>
    </location>
</feature>
<protein>
    <submittedName>
        <fullName evidence="2">Uncharacterized protein</fullName>
    </submittedName>
</protein>
<feature type="region of interest" description="Disordered" evidence="1">
    <location>
        <begin position="404"/>
        <end position="442"/>
    </location>
</feature>
<dbReference type="EMBL" id="KV423988">
    <property type="protein sequence ID" value="KZT55830.1"/>
    <property type="molecule type" value="Genomic_DNA"/>
</dbReference>
<feature type="compositionally biased region" description="Basic residues" evidence="1">
    <location>
        <begin position="159"/>
        <end position="172"/>
    </location>
</feature>
<feature type="compositionally biased region" description="Basic residues" evidence="1">
    <location>
        <begin position="201"/>
        <end position="212"/>
    </location>
</feature>
<feature type="region of interest" description="Disordered" evidence="1">
    <location>
        <begin position="303"/>
        <end position="372"/>
    </location>
</feature>
<accession>A0A165EYY1</accession>
<organism evidence="2 3">
    <name type="scientific">Calocera cornea HHB12733</name>
    <dbReference type="NCBI Taxonomy" id="1353952"/>
    <lineage>
        <taxon>Eukaryota</taxon>
        <taxon>Fungi</taxon>
        <taxon>Dikarya</taxon>
        <taxon>Basidiomycota</taxon>
        <taxon>Agaricomycotina</taxon>
        <taxon>Dacrymycetes</taxon>
        <taxon>Dacrymycetales</taxon>
        <taxon>Dacrymycetaceae</taxon>
        <taxon>Calocera</taxon>
    </lineage>
</organism>
<dbReference type="Proteomes" id="UP000076842">
    <property type="component" value="Unassembled WGS sequence"/>
</dbReference>